<dbReference type="InterPro" id="IPR019734">
    <property type="entry name" value="TPR_rpt"/>
</dbReference>
<dbReference type="AlphaFoldDB" id="A0A6A5ZBV6"/>
<evidence type="ECO:0000256" key="2">
    <source>
        <dbReference type="SAM" id="Phobius"/>
    </source>
</evidence>
<dbReference type="Gene3D" id="1.25.40.10">
    <property type="entry name" value="Tetratricopeptide repeat domain"/>
    <property type="match status" value="2"/>
</dbReference>
<dbReference type="Gene3D" id="3.40.50.300">
    <property type="entry name" value="P-loop containing nucleotide triphosphate hydrolases"/>
    <property type="match status" value="1"/>
</dbReference>
<evidence type="ECO:0000259" key="4">
    <source>
        <dbReference type="Pfam" id="PF25000"/>
    </source>
</evidence>
<keyword evidence="2" id="KW-0472">Membrane</keyword>
<evidence type="ECO:0000313" key="6">
    <source>
        <dbReference type="Proteomes" id="UP000799770"/>
    </source>
</evidence>
<dbReference type="PROSITE" id="PS50005">
    <property type="entry name" value="TPR"/>
    <property type="match status" value="1"/>
</dbReference>
<dbReference type="PANTHER" id="PTHR35205:SF1">
    <property type="entry name" value="ZU5 DOMAIN-CONTAINING PROTEIN"/>
    <property type="match status" value="1"/>
</dbReference>
<dbReference type="Pfam" id="PF13424">
    <property type="entry name" value="TPR_12"/>
    <property type="match status" value="1"/>
</dbReference>
<keyword evidence="2" id="KW-0812">Transmembrane</keyword>
<gene>
    <name evidence="5" type="ORF">BDV96DRAFT_543415</name>
</gene>
<reference evidence="5" key="1">
    <citation type="journal article" date="2020" name="Stud. Mycol.">
        <title>101 Dothideomycetes genomes: a test case for predicting lifestyles and emergence of pathogens.</title>
        <authorList>
            <person name="Haridas S."/>
            <person name="Albert R."/>
            <person name="Binder M."/>
            <person name="Bloem J."/>
            <person name="Labutti K."/>
            <person name="Salamov A."/>
            <person name="Andreopoulos B."/>
            <person name="Baker S."/>
            <person name="Barry K."/>
            <person name="Bills G."/>
            <person name="Bluhm B."/>
            <person name="Cannon C."/>
            <person name="Castanera R."/>
            <person name="Culley D."/>
            <person name="Daum C."/>
            <person name="Ezra D."/>
            <person name="Gonzalez J."/>
            <person name="Henrissat B."/>
            <person name="Kuo A."/>
            <person name="Liang C."/>
            <person name="Lipzen A."/>
            <person name="Lutzoni F."/>
            <person name="Magnuson J."/>
            <person name="Mondo S."/>
            <person name="Nolan M."/>
            <person name="Ohm R."/>
            <person name="Pangilinan J."/>
            <person name="Park H.-J."/>
            <person name="Ramirez L."/>
            <person name="Alfaro M."/>
            <person name="Sun H."/>
            <person name="Tritt A."/>
            <person name="Yoshinaga Y."/>
            <person name="Zwiers L.-H."/>
            <person name="Turgeon B."/>
            <person name="Goodwin S."/>
            <person name="Spatafora J."/>
            <person name="Crous P."/>
            <person name="Grigoriev I."/>
        </authorList>
    </citation>
    <scope>NUCLEOTIDE SEQUENCE</scope>
    <source>
        <strain evidence="5">CBS 627.86</strain>
    </source>
</reference>
<keyword evidence="2" id="KW-1133">Transmembrane helix</keyword>
<dbReference type="EMBL" id="ML977319">
    <property type="protein sequence ID" value="KAF2116999.1"/>
    <property type="molecule type" value="Genomic_DNA"/>
</dbReference>
<dbReference type="GO" id="GO:0043531">
    <property type="term" value="F:ADP binding"/>
    <property type="evidence" value="ECO:0007669"/>
    <property type="project" value="InterPro"/>
</dbReference>
<evidence type="ECO:0000256" key="1">
    <source>
        <dbReference type="PROSITE-ProRule" id="PRU00339"/>
    </source>
</evidence>
<feature type="transmembrane region" description="Helical" evidence="2">
    <location>
        <begin position="16"/>
        <end position="36"/>
    </location>
</feature>
<evidence type="ECO:0000313" key="5">
    <source>
        <dbReference type="EMBL" id="KAF2116999.1"/>
    </source>
</evidence>
<feature type="domain" description="NB-ARC" evidence="3">
    <location>
        <begin position="410"/>
        <end position="567"/>
    </location>
</feature>
<sequence length="1113" mass="124903">METTAVPIWSKISSSVSLYLAYTVICSLVLIGWPGFGSVEEWAIRSTSWRSFLRTTGSRVKFMTFDLALTIDDKFSLESVSEEGNTLIEALRDHQAEQQQTCPIAFICHSLGCSILKQALCIANAQNQNFSTVLHSILAIIFLGGPNPTTTTDEDSDRIVALTLSSNSKLSKQCQARVREGMHVIANVSRLFHDVRLNVELLSLYESEKTKVKLGRKDSAKFFGSSKKLMLVDRAYAATGAPKEQQWELAGDHVALCKLQQQDGRPDQRLREWLTFVFSGELLVAAMNRLNSSKIPDSPVPSMTSLSSYDAAKIALSSDGPRFSIPASKSNDASNDPTAGSSTAKGWEVVPIINSFTAPRKLAQLPCFMIDTLVRNKDFFGRESMLAELDDWLLPVSTDKARFSSQPNGQRHVVLCGMGGIGKTSIAMEFAFSRQTHFDAIFWIRADETAKLEQDFAQIASSLGLEDAAERTNPIISRELAMGWLSNPRKVLDEEDDIIGQTEACWLLIFDNADSPENLQDYWPLSQAGSILVTSRDPLSKTSPSIAGKSIDLSPLTDEEGAHLLQRLSHNAKEGEASLEIASKLGGLPLAISQMAAIIRYQYLSLADFIERYDDDASRKHLHAFEHAGSRRKEARGNIASIWAVQQLDEGAMTIIQLAAILDPDCIQERIFEEFAIGVEHIQEYPANWMAYSTARAELIKRSLVRRNESSKELWIHRVLQDSVKAQMSDERLLDIFTLALTLLTKAWGSTALVNRHDWRLSKTREGLFPHAMSLRASYENIYKDTNPKASVPLAELMNEAGWWQHERGSSHESKAFWNLALDICEQNPGKKTGQLLADVHYGLAAAANETNDAHACLHHTKLLLDMRKRTAEETREQDLRLAIAHNEFGIALVMNGQYKEAVEAYETSIEVYKNLRDYWPSMDTNPRTNLGFTLWVTGQLDAAWNCLQDLLHDRERKFGVNDSESYRTGRVVHGMGNVKYDQGEFEIAERFHHRALVHYQRTLGNNHHKTADLCHKMAQHCFRREEFENANRALIGQALKIWRLKETVFAPEIARTTFLEAKVYMQSGDVQRAAGLFKEARDLRNSISGARKKGDASLREADFDDLVTFFSR</sequence>
<dbReference type="InterPro" id="IPR011990">
    <property type="entry name" value="TPR-like_helical_dom_sf"/>
</dbReference>
<dbReference type="InterPro" id="IPR002182">
    <property type="entry name" value="NB-ARC"/>
</dbReference>
<dbReference type="Proteomes" id="UP000799770">
    <property type="component" value="Unassembled WGS sequence"/>
</dbReference>
<dbReference type="SUPFAM" id="SSF52540">
    <property type="entry name" value="P-loop containing nucleoside triphosphate hydrolases"/>
    <property type="match status" value="1"/>
</dbReference>
<proteinExistence type="predicted"/>
<keyword evidence="6" id="KW-1185">Reference proteome</keyword>
<keyword evidence="1" id="KW-0802">TPR repeat</keyword>
<dbReference type="SMART" id="SM00028">
    <property type="entry name" value="TPR"/>
    <property type="match status" value="4"/>
</dbReference>
<dbReference type="OrthoDB" id="6161812at2759"/>
<protein>
    <submittedName>
        <fullName evidence="5">Tetratricopeptide repeat domain-containing protein</fullName>
    </submittedName>
</protein>
<dbReference type="PRINTS" id="PR00364">
    <property type="entry name" value="DISEASERSIST"/>
</dbReference>
<dbReference type="SUPFAM" id="SSF48452">
    <property type="entry name" value="TPR-like"/>
    <property type="match status" value="1"/>
</dbReference>
<dbReference type="PANTHER" id="PTHR35205">
    <property type="entry name" value="NB-ARC AND TPR DOMAIN PROTEIN"/>
    <property type="match status" value="1"/>
</dbReference>
<feature type="domain" description="DUF7779" evidence="4">
    <location>
        <begin position="643"/>
        <end position="732"/>
    </location>
</feature>
<feature type="repeat" description="TPR" evidence="1">
    <location>
        <begin position="883"/>
        <end position="916"/>
    </location>
</feature>
<accession>A0A6A5ZBV6</accession>
<dbReference type="Pfam" id="PF25000">
    <property type="entry name" value="DUF7779"/>
    <property type="match status" value="1"/>
</dbReference>
<organism evidence="5 6">
    <name type="scientific">Lophiotrema nucula</name>
    <dbReference type="NCBI Taxonomy" id="690887"/>
    <lineage>
        <taxon>Eukaryota</taxon>
        <taxon>Fungi</taxon>
        <taxon>Dikarya</taxon>
        <taxon>Ascomycota</taxon>
        <taxon>Pezizomycotina</taxon>
        <taxon>Dothideomycetes</taxon>
        <taxon>Pleosporomycetidae</taxon>
        <taxon>Pleosporales</taxon>
        <taxon>Lophiotremataceae</taxon>
        <taxon>Lophiotrema</taxon>
    </lineage>
</organism>
<dbReference type="InterPro" id="IPR027417">
    <property type="entry name" value="P-loop_NTPase"/>
</dbReference>
<evidence type="ECO:0000259" key="3">
    <source>
        <dbReference type="Pfam" id="PF00931"/>
    </source>
</evidence>
<dbReference type="InterPro" id="IPR056681">
    <property type="entry name" value="DUF7779"/>
</dbReference>
<name>A0A6A5ZBV6_9PLEO</name>
<dbReference type="Pfam" id="PF00931">
    <property type="entry name" value="NB-ARC"/>
    <property type="match status" value="1"/>
</dbReference>